<keyword evidence="2" id="KW-1185">Reference proteome</keyword>
<protein>
    <submittedName>
        <fullName evidence="1">Uncharacterized protein</fullName>
    </submittedName>
</protein>
<evidence type="ECO:0000313" key="2">
    <source>
        <dbReference type="Proteomes" id="UP000628669"/>
    </source>
</evidence>
<accession>A0ABS1G183</accession>
<reference evidence="2" key="1">
    <citation type="submission" date="2021-01" db="EMBL/GenBank/DDBJ databases">
        <title>Genome public.</title>
        <authorList>
            <person name="Liu C."/>
            <person name="Sun Q."/>
        </authorList>
    </citation>
    <scope>NUCLEOTIDE SEQUENCE [LARGE SCALE GENOMIC DNA]</scope>
    <source>
        <strain evidence="2">YIM B02567</strain>
    </source>
</reference>
<dbReference type="RefSeq" id="WP_200249246.1">
    <property type="nucleotide sequence ID" value="NZ_JAENHK010000011.1"/>
</dbReference>
<dbReference type="EMBL" id="JAENHK010000011">
    <property type="protein sequence ID" value="MBK1898278.1"/>
    <property type="molecule type" value="Genomic_DNA"/>
</dbReference>
<sequence length="64" mass="7583">MRRIIVKRNKDHLFLMFFNYKEIVLGNSKDATNKNQRKYTFSDLFIDCYSLFGNERDTLASVGV</sequence>
<proteinExistence type="predicted"/>
<evidence type="ECO:0000313" key="1">
    <source>
        <dbReference type="EMBL" id="MBK1898278.1"/>
    </source>
</evidence>
<name>A0ABS1G183_9FLAO</name>
<dbReference type="Proteomes" id="UP000628669">
    <property type="component" value="Unassembled WGS sequence"/>
</dbReference>
<gene>
    <name evidence="1" type="ORF">JHL15_21145</name>
</gene>
<comment type="caution">
    <text evidence="1">The sequence shown here is derived from an EMBL/GenBank/DDBJ whole genome shotgun (WGS) entry which is preliminary data.</text>
</comment>
<organism evidence="1 2">
    <name type="scientific">Chryseobacterium paridis</name>
    <dbReference type="NCBI Taxonomy" id="2800328"/>
    <lineage>
        <taxon>Bacteria</taxon>
        <taxon>Pseudomonadati</taxon>
        <taxon>Bacteroidota</taxon>
        <taxon>Flavobacteriia</taxon>
        <taxon>Flavobacteriales</taxon>
        <taxon>Weeksellaceae</taxon>
        <taxon>Chryseobacterium group</taxon>
        <taxon>Chryseobacterium</taxon>
    </lineage>
</organism>